<organism evidence="1 2">
    <name type="scientific">Elysia crispata</name>
    <name type="common">lettuce slug</name>
    <dbReference type="NCBI Taxonomy" id="231223"/>
    <lineage>
        <taxon>Eukaryota</taxon>
        <taxon>Metazoa</taxon>
        <taxon>Spiralia</taxon>
        <taxon>Lophotrochozoa</taxon>
        <taxon>Mollusca</taxon>
        <taxon>Gastropoda</taxon>
        <taxon>Heterobranchia</taxon>
        <taxon>Euthyneura</taxon>
        <taxon>Panpulmonata</taxon>
        <taxon>Sacoglossa</taxon>
        <taxon>Placobranchoidea</taxon>
        <taxon>Plakobranchidae</taxon>
        <taxon>Elysia</taxon>
    </lineage>
</organism>
<dbReference type="EMBL" id="JAWDGP010005963">
    <property type="protein sequence ID" value="KAK3749101.1"/>
    <property type="molecule type" value="Genomic_DNA"/>
</dbReference>
<accession>A0AAE1D0A4</accession>
<gene>
    <name evidence="1" type="ORF">RRG08_034073</name>
</gene>
<evidence type="ECO:0000313" key="2">
    <source>
        <dbReference type="Proteomes" id="UP001283361"/>
    </source>
</evidence>
<sequence length="112" mass="12692">MCHEKLARLSLTIRDIARVRTSHRQLRSILSCPDLAQPSTPGWHWSLLSPMFGADALYQQAYSRELLEQSSLYKEGEAGYLQQREVIDSAHGSIRGSCSQQTQEFGFDVGHR</sequence>
<keyword evidence="2" id="KW-1185">Reference proteome</keyword>
<protein>
    <submittedName>
        <fullName evidence="1">Uncharacterized protein</fullName>
    </submittedName>
</protein>
<name>A0AAE1D0A4_9GAST</name>
<comment type="caution">
    <text evidence="1">The sequence shown here is derived from an EMBL/GenBank/DDBJ whole genome shotgun (WGS) entry which is preliminary data.</text>
</comment>
<dbReference type="Proteomes" id="UP001283361">
    <property type="component" value="Unassembled WGS sequence"/>
</dbReference>
<reference evidence="1" key="1">
    <citation type="journal article" date="2023" name="G3 (Bethesda)">
        <title>A reference genome for the long-term kleptoplast-retaining sea slug Elysia crispata morphotype clarki.</title>
        <authorList>
            <person name="Eastman K.E."/>
            <person name="Pendleton A.L."/>
            <person name="Shaikh M.A."/>
            <person name="Suttiyut T."/>
            <person name="Ogas R."/>
            <person name="Tomko P."/>
            <person name="Gavelis G."/>
            <person name="Widhalm J.R."/>
            <person name="Wisecaver J.H."/>
        </authorList>
    </citation>
    <scope>NUCLEOTIDE SEQUENCE</scope>
    <source>
        <strain evidence="1">ECLA1</strain>
    </source>
</reference>
<dbReference type="AlphaFoldDB" id="A0AAE1D0A4"/>
<evidence type="ECO:0000313" key="1">
    <source>
        <dbReference type="EMBL" id="KAK3749101.1"/>
    </source>
</evidence>
<proteinExistence type="predicted"/>